<feature type="domain" description="FHA" evidence="3">
    <location>
        <begin position="103"/>
        <end position="164"/>
    </location>
</feature>
<evidence type="ECO:0000256" key="1">
    <source>
        <dbReference type="SAM" id="MobiDB-lite"/>
    </source>
</evidence>
<keyword evidence="2" id="KW-1133">Transmembrane helix</keyword>
<name>A0A8H8BUK1_9HELO</name>
<dbReference type="Gene3D" id="2.60.200.20">
    <property type="match status" value="1"/>
</dbReference>
<feature type="compositionally biased region" description="Acidic residues" evidence="1">
    <location>
        <begin position="326"/>
        <end position="348"/>
    </location>
</feature>
<feature type="compositionally biased region" description="Acidic residues" evidence="1">
    <location>
        <begin position="364"/>
        <end position="390"/>
    </location>
</feature>
<evidence type="ECO:0000313" key="4">
    <source>
        <dbReference type="EMBL" id="KAG4424462.1"/>
    </source>
</evidence>
<dbReference type="InterPro" id="IPR051176">
    <property type="entry name" value="Cent_Immune-Sig_Mod"/>
</dbReference>
<feature type="region of interest" description="Disordered" evidence="1">
    <location>
        <begin position="216"/>
        <end position="258"/>
    </location>
</feature>
<evidence type="ECO:0000256" key="2">
    <source>
        <dbReference type="SAM" id="Phobius"/>
    </source>
</evidence>
<dbReference type="OrthoDB" id="4096268at2759"/>
<dbReference type="Pfam" id="PF00498">
    <property type="entry name" value="FHA"/>
    <property type="match status" value="1"/>
</dbReference>
<accession>A0A8H8BUK1</accession>
<dbReference type="Proteomes" id="UP000664132">
    <property type="component" value="Unassembled WGS sequence"/>
</dbReference>
<dbReference type="SMART" id="SM00240">
    <property type="entry name" value="FHA"/>
    <property type="match status" value="1"/>
</dbReference>
<dbReference type="InterPro" id="IPR008984">
    <property type="entry name" value="SMAD_FHA_dom_sf"/>
</dbReference>
<gene>
    <name evidence="4" type="ORF">IFR04_002340</name>
</gene>
<keyword evidence="2" id="KW-0472">Membrane</keyword>
<dbReference type="PROSITE" id="PS50006">
    <property type="entry name" value="FHA_DOMAIN"/>
    <property type="match status" value="1"/>
</dbReference>
<feature type="compositionally biased region" description="Acidic residues" evidence="1">
    <location>
        <begin position="217"/>
        <end position="239"/>
    </location>
</feature>
<proteinExistence type="predicted"/>
<dbReference type="AlphaFoldDB" id="A0A8H8BUK1"/>
<feature type="compositionally biased region" description="Basic and acidic residues" evidence="1">
    <location>
        <begin position="467"/>
        <end position="479"/>
    </location>
</feature>
<feature type="compositionally biased region" description="Acidic residues" evidence="1">
    <location>
        <begin position="435"/>
        <end position="445"/>
    </location>
</feature>
<dbReference type="PANTHER" id="PTHR15715">
    <property type="entry name" value="CENTROSOMAL PROTEIN OF 170 KDA"/>
    <property type="match status" value="1"/>
</dbReference>
<evidence type="ECO:0000259" key="3">
    <source>
        <dbReference type="PROSITE" id="PS50006"/>
    </source>
</evidence>
<dbReference type="SUPFAM" id="SSF49879">
    <property type="entry name" value="SMAD/FHA domain"/>
    <property type="match status" value="1"/>
</dbReference>
<protein>
    <recommendedName>
        <fullName evidence="3">FHA domain-containing protein</fullName>
    </recommendedName>
</protein>
<feature type="region of interest" description="Disordered" evidence="1">
    <location>
        <begin position="467"/>
        <end position="489"/>
    </location>
</feature>
<feature type="region of interest" description="Disordered" evidence="1">
    <location>
        <begin position="426"/>
        <end position="448"/>
    </location>
</feature>
<dbReference type="GO" id="GO:0005737">
    <property type="term" value="C:cytoplasm"/>
    <property type="evidence" value="ECO:0007669"/>
    <property type="project" value="TreeGrafter"/>
</dbReference>
<dbReference type="InterPro" id="IPR000253">
    <property type="entry name" value="FHA_dom"/>
</dbReference>
<comment type="caution">
    <text evidence="4">The sequence shown here is derived from an EMBL/GenBank/DDBJ whole genome shotgun (WGS) entry which is preliminary data.</text>
</comment>
<sequence>MDYQGMLYFIPPRGCEVESGDRQRLGGSLGLKLRYLSENSDMAYGHQHHQLQDLQASLATSKLLTMCHTPADKSVAKVTLTALNGDLSIAERTLTLTAKDSAIPVGRASKSVTKGILGAVDNAWFDSPVMSRNHATIEFDSENRTVTIQDIGSMHGTWLNDIELPKDTPTMINDGDVVVFGAEVRRGPETFPACSFMVNHKIISYRAASTFAFPESSDVEEDGEENYDAFSEDDLEMEEREQRYSSEDGVSIESAPRKSFQASGAIDLTGEDFPSSSVSDQVDLTGETDAEHRMMDVMSGRPSEIDETADPISIGVYAGNDPIVLDSDEEGEDKDADFSSDFDEQSEDDLSRDSDRVRIHAIFEDDSEEIEDSENEGSIEDSDMDSDAGLEDEKPISTPKPTVISNLTRYAVATDDNPVIRLSDVRTRVELPTSDNDDDDDDESDFGLSEAGAEGMKALYGVSSIIPDHDAPDFERENADQSEVEGAPPQILFPSTQDMDFSAQAVSSSVGKPSTHASLLRPFSIVRQPSPSDAAMVKSAVLTNKAGICDLGASGDYSPQALGEKSGKPAFFAAREVNKAKFGSSESGQPLSAFQASNKTIDTFLGPSNSRKIPEAPAMPEAGAGHVNRWNEPAVEQNPLADTNILFDNIDSEPSMPTFVGLGNAVSSIPTRDYCSFLDKPDESPIVERTPSPLPDMTSSFSYNTSKDTMKLTTNTQHNARSAIKITDIVESTSPSISTNSLKRKAENISNVTEKELRNWANSNVSSDFPAASVPVSIHGERSNDLSNVVEAPPAKRFKKLLANAGYVALGGATLFAALVATAPDLM</sequence>
<keyword evidence="2" id="KW-0812">Transmembrane</keyword>
<feature type="compositionally biased region" description="Basic and acidic residues" evidence="1">
    <location>
        <begin position="349"/>
        <end position="363"/>
    </location>
</feature>
<organism evidence="4 5">
    <name type="scientific">Cadophora malorum</name>
    <dbReference type="NCBI Taxonomy" id="108018"/>
    <lineage>
        <taxon>Eukaryota</taxon>
        <taxon>Fungi</taxon>
        <taxon>Dikarya</taxon>
        <taxon>Ascomycota</taxon>
        <taxon>Pezizomycotina</taxon>
        <taxon>Leotiomycetes</taxon>
        <taxon>Helotiales</taxon>
        <taxon>Ploettnerulaceae</taxon>
        <taxon>Cadophora</taxon>
    </lineage>
</organism>
<reference evidence="4" key="1">
    <citation type="submission" date="2021-02" db="EMBL/GenBank/DDBJ databases">
        <title>Genome sequence Cadophora malorum strain M34.</title>
        <authorList>
            <person name="Stefanovic E."/>
            <person name="Vu D."/>
            <person name="Scully C."/>
            <person name="Dijksterhuis J."/>
            <person name="Roader J."/>
            <person name="Houbraken J."/>
        </authorList>
    </citation>
    <scope>NUCLEOTIDE SEQUENCE</scope>
    <source>
        <strain evidence="4">M34</strain>
    </source>
</reference>
<feature type="transmembrane region" description="Helical" evidence="2">
    <location>
        <begin position="801"/>
        <end position="821"/>
    </location>
</feature>
<dbReference type="EMBL" id="JAFJYH010000020">
    <property type="protein sequence ID" value="KAG4424462.1"/>
    <property type="molecule type" value="Genomic_DNA"/>
</dbReference>
<dbReference type="PANTHER" id="PTHR15715:SF37">
    <property type="entry name" value="LD47843P"/>
    <property type="match status" value="1"/>
</dbReference>
<evidence type="ECO:0000313" key="5">
    <source>
        <dbReference type="Proteomes" id="UP000664132"/>
    </source>
</evidence>
<keyword evidence="5" id="KW-1185">Reference proteome</keyword>
<feature type="region of interest" description="Disordered" evidence="1">
    <location>
        <begin position="301"/>
        <end position="402"/>
    </location>
</feature>